<keyword evidence="4" id="KW-1185">Reference proteome</keyword>
<gene>
    <name evidence="3" type="ORF">PPNO1_LOCUS9668</name>
</gene>
<evidence type="ECO:0000313" key="4">
    <source>
        <dbReference type="Proteomes" id="UP000838763"/>
    </source>
</evidence>
<evidence type="ECO:0000256" key="2">
    <source>
        <dbReference type="SAM" id="MobiDB-lite"/>
    </source>
</evidence>
<dbReference type="Proteomes" id="UP000838763">
    <property type="component" value="Unassembled WGS sequence"/>
</dbReference>
<feature type="region of interest" description="Disordered" evidence="2">
    <location>
        <begin position="71"/>
        <end position="116"/>
    </location>
</feature>
<evidence type="ECO:0008006" key="5">
    <source>
        <dbReference type="Google" id="ProtNLM"/>
    </source>
</evidence>
<sequence length="686" mass="75482">MESSASPSGASSHATQTGRPSLWTDSDQRKLGRLYVYTTLPIRKILDVIQASSPDAGPGKDSANKKLNALLDKEPRWLHPRTRTDMELPSPSDAQHFDPNPVSPVNGPSWDTPPANGAVLAQNGPYAYDRNSLRIDPTATTTAAHFQNTPFPLIPLATLPTNSNFLRRGTAMTTSTERTTTTLRRALSGYSSGFVTHVKRVVKRYTMPVQPGQNNSPIAEQSDSASGSRRDSWVHDAHSPPERTGTPFLPGDYLVIDALVHKQGHCFEDPPNINLTAVSATRPLSDIFGNFLMHFLIARDVDHFYILQLVSANVNCRQRNHAGQTFLHLLNPTWLHDPNSGLGPLTTLLRAFGQDLPFLLARDCYGRTFFHVLLSNIGDPTPLNQLLESSEFTLLRDAFGSIPGYQAPMHLQPLRRAITSVMHEDTPMAAYEQPSLPAVEPDLVSSQARLLEFVNRARNDPKLEDPNGRNGLHCLAAAILSNTSLLRKAGGVKDDSEPAATRQEDVAESNKKRKRDAPASLKHEDSSKGRLELREKIVDILLDANVNVNHYDLDGNTVLMAFVAQLPEDDDYKVPVSILELLIKAGADVNARNRRGETALHIAVRRGRKLAMRTLVQHRANVHVRDAAGRSVLDVADEMVRAGDSGGNKAYMHYEACRAWLSGQGLAVQNPSVIQEWGTPGLAQRR</sequence>
<feature type="compositionally biased region" description="Polar residues" evidence="2">
    <location>
        <begin position="211"/>
        <end position="227"/>
    </location>
</feature>
<comment type="caution">
    <text evidence="3">The sequence shown here is derived from an EMBL/GenBank/DDBJ whole genome shotgun (WGS) entry which is preliminary data.</text>
</comment>
<keyword evidence="1" id="KW-0040">ANK repeat</keyword>
<feature type="repeat" description="ANK" evidence="1">
    <location>
        <begin position="554"/>
        <end position="594"/>
    </location>
</feature>
<feature type="compositionally biased region" description="Polar residues" evidence="2">
    <location>
        <begin position="15"/>
        <end position="25"/>
    </location>
</feature>
<feature type="region of interest" description="Disordered" evidence="2">
    <location>
        <begin position="207"/>
        <end position="246"/>
    </location>
</feature>
<dbReference type="InterPro" id="IPR036770">
    <property type="entry name" value="Ankyrin_rpt-contain_sf"/>
</dbReference>
<reference evidence="3" key="1">
    <citation type="submission" date="2022-11" db="EMBL/GenBank/DDBJ databases">
        <authorList>
            <person name="Scott C."/>
            <person name="Bruce N."/>
        </authorList>
    </citation>
    <scope>NUCLEOTIDE SEQUENCE</scope>
</reference>
<protein>
    <recommendedName>
        <fullName evidence="5">Ankyrin</fullName>
    </recommendedName>
</protein>
<feature type="compositionally biased region" description="Basic and acidic residues" evidence="2">
    <location>
        <begin position="228"/>
        <end position="241"/>
    </location>
</feature>
<feature type="region of interest" description="Disordered" evidence="2">
    <location>
        <begin position="1"/>
        <end position="26"/>
    </location>
</feature>
<dbReference type="AlphaFoldDB" id="A0A9P1HCZ8"/>
<dbReference type="Pfam" id="PF12796">
    <property type="entry name" value="Ank_2"/>
    <property type="match status" value="1"/>
</dbReference>
<dbReference type="Gene3D" id="1.25.40.20">
    <property type="entry name" value="Ankyrin repeat-containing domain"/>
    <property type="match status" value="1"/>
</dbReference>
<dbReference type="PANTHER" id="PTHR24118:SF99">
    <property type="entry name" value="POTE ANKYRIN DOMAIN FAMILY MEMBER 3C-RELATED"/>
    <property type="match status" value="1"/>
</dbReference>
<organism evidence="3 4">
    <name type="scientific">Parascedosporium putredinis</name>
    <dbReference type="NCBI Taxonomy" id="1442378"/>
    <lineage>
        <taxon>Eukaryota</taxon>
        <taxon>Fungi</taxon>
        <taxon>Dikarya</taxon>
        <taxon>Ascomycota</taxon>
        <taxon>Pezizomycotina</taxon>
        <taxon>Sordariomycetes</taxon>
        <taxon>Hypocreomycetidae</taxon>
        <taxon>Microascales</taxon>
        <taxon>Microascaceae</taxon>
        <taxon>Parascedosporium</taxon>
    </lineage>
</organism>
<dbReference type="SUPFAM" id="SSF48403">
    <property type="entry name" value="Ankyrin repeat"/>
    <property type="match status" value="1"/>
</dbReference>
<evidence type="ECO:0000256" key="1">
    <source>
        <dbReference type="PROSITE-ProRule" id="PRU00023"/>
    </source>
</evidence>
<proteinExistence type="predicted"/>
<evidence type="ECO:0000313" key="3">
    <source>
        <dbReference type="EMBL" id="CAI4220126.1"/>
    </source>
</evidence>
<dbReference type="OrthoDB" id="194358at2759"/>
<feature type="compositionally biased region" description="Low complexity" evidence="2">
    <location>
        <begin position="1"/>
        <end position="14"/>
    </location>
</feature>
<dbReference type="SMART" id="SM00248">
    <property type="entry name" value="ANK"/>
    <property type="match status" value="3"/>
</dbReference>
<name>A0A9P1HCZ8_9PEZI</name>
<accession>A0A9P1HCZ8</accession>
<dbReference type="PANTHER" id="PTHR24118">
    <property type="entry name" value="POTE ANKYRIN DOMAIN"/>
    <property type="match status" value="1"/>
</dbReference>
<dbReference type="EMBL" id="CALLCH030000021">
    <property type="protein sequence ID" value="CAI4220126.1"/>
    <property type="molecule type" value="Genomic_DNA"/>
</dbReference>
<dbReference type="InterPro" id="IPR002110">
    <property type="entry name" value="Ankyrin_rpt"/>
</dbReference>
<feature type="region of interest" description="Disordered" evidence="2">
    <location>
        <begin position="490"/>
        <end position="528"/>
    </location>
</feature>
<dbReference type="PROSITE" id="PS50088">
    <property type="entry name" value="ANK_REPEAT"/>
    <property type="match status" value="2"/>
</dbReference>
<feature type="compositionally biased region" description="Basic and acidic residues" evidence="2">
    <location>
        <begin position="491"/>
        <end position="510"/>
    </location>
</feature>
<feature type="repeat" description="ANK" evidence="1">
    <location>
        <begin position="595"/>
        <end position="627"/>
    </location>
</feature>
<dbReference type="PROSITE" id="PS50297">
    <property type="entry name" value="ANK_REP_REGION"/>
    <property type="match status" value="1"/>
</dbReference>
<feature type="compositionally biased region" description="Basic and acidic residues" evidence="2">
    <location>
        <begin position="71"/>
        <end position="86"/>
    </location>
</feature>